<dbReference type="SUPFAM" id="SSF53187">
    <property type="entry name" value="Zn-dependent exopeptidases"/>
    <property type="match status" value="1"/>
</dbReference>
<sequence>MANKPSLAVLLLGLALLILRPVGSEQHTPNGESITASDLRRDVNFLASDDMRGRLVGTPENDSAAEYIEQRFEQFGVKPIGQNL</sequence>
<name>A0A382ZKK3_9ZZZZ</name>
<dbReference type="Gene3D" id="3.40.630.10">
    <property type="entry name" value="Zn peptidases"/>
    <property type="match status" value="1"/>
</dbReference>
<accession>A0A382ZKK3</accession>
<evidence type="ECO:0000313" key="1">
    <source>
        <dbReference type="EMBL" id="SVD96116.1"/>
    </source>
</evidence>
<organism evidence="1">
    <name type="scientific">marine metagenome</name>
    <dbReference type="NCBI Taxonomy" id="408172"/>
    <lineage>
        <taxon>unclassified sequences</taxon>
        <taxon>metagenomes</taxon>
        <taxon>ecological metagenomes</taxon>
    </lineage>
</organism>
<proteinExistence type="predicted"/>
<feature type="non-terminal residue" evidence="1">
    <location>
        <position position="84"/>
    </location>
</feature>
<protein>
    <recommendedName>
        <fullName evidence="2">Peptidase M28 domain-containing protein</fullName>
    </recommendedName>
</protein>
<reference evidence="1" key="1">
    <citation type="submission" date="2018-05" db="EMBL/GenBank/DDBJ databases">
        <authorList>
            <person name="Lanie J.A."/>
            <person name="Ng W.-L."/>
            <person name="Kazmierczak K.M."/>
            <person name="Andrzejewski T.M."/>
            <person name="Davidsen T.M."/>
            <person name="Wayne K.J."/>
            <person name="Tettelin H."/>
            <person name="Glass J.I."/>
            <person name="Rusch D."/>
            <person name="Podicherti R."/>
            <person name="Tsui H.-C.T."/>
            <person name="Winkler M.E."/>
        </authorList>
    </citation>
    <scope>NUCLEOTIDE SEQUENCE</scope>
</reference>
<dbReference type="EMBL" id="UINC01184758">
    <property type="protein sequence ID" value="SVD96116.1"/>
    <property type="molecule type" value="Genomic_DNA"/>
</dbReference>
<evidence type="ECO:0008006" key="2">
    <source>
        <dbReference type="Google" id="ProtNLM"/>
    </source>
</evidence>
<dbReference type="AlphaFoldDB" id="A0A382ZKK3"/>
<gene>
    <name evidence="1" type="ORF">METZ01_LOCUS448970</name>
</gene>